<evidence type="ECO:0000256" key="1">
    <source>
        <dbReference type="SAM" id="Phobius"/>
    </source>
</evidence>
<dbReference type="Proteomes" id="UP000556084">
    <property type="component" value="Unassembled WGS sequence"/>
</dbReference>
<keyword evidence="1" id="KW-0472">Membrane</keyword>
<name>A0A7W7PIV7_9ACTN</name>
<feature type="transmembrane region" description="Helical" evidence="1">
    <location>
        <begin position="12"/>
        <end position="32"/>
    </location>
</feature>
<feature type="transmembrane region" description="Helical" evidence="1">
    <location>
        <begin position="90"/>
        <end position="116"/>
    </location>
</feature>
<organism evidence="2 3">
    <name type="scientific">Streptomyces olivoverticillatus</name>
    <dbReference type="NCBI Taxonomy" id="66427"/>
    <lineage>
        <taxon>Bacteria</taxon>
        <taxon>Bacillati</taxon>
        <taxon>Actinomycetota</taxon>
        <taxon>Actinomycetes</taxon>
        <taxon>Kitasatosporales</taxon>
        <taxon>Streptomycetaceae</taxon>
        <taxon>Streptomyces</taxon>
    </lineage>
</organism>
<proteinExistence type="predicted"/>
<dbReference type="InterPro" id="IPR046095">
    <property type="entry name" value="DUF6113"/>
</dbReference>
<sequence>MNGGLMTFPTPGRLAGYLGLAVLGFLAGTAGALVQGGWFPGGLLLALLGIAGLCWGGVTLMRSRAGGAAPGAGWLASVLVLAASRPEGDFLFGAGIGSYVFLLGGMVVAVICATVAKVPQPDGATARLGK</sequence>
<comment type="caution">
    <text evidence="2">The sequence shown here is derived from an EMBL/GenBank/DDBJ whole genome shotgun (WGS) entry which is preliminary data.</text>
</comment>
<evidence type="ECO:0008006" key="4">
    <source>
        <dbReference type="Google" id="ProtNLM"/>
    </source>
</evidence>
<keyword evidence="3" id="KW-1185">Reference proteome</keyword>
<reference evidence="2 3" key="1">
    <citation type="submission" date="2020-08" db="EMBL/GenBank/DDBJ databases">
        <title>Genomic Encyclopedia of Type Strains, Phase III (KMG-III): the genomes of soil and plant-associated and newly described type strains.</title>
        <authorList>
            <person name="Whitman W."/>
        </authorList>
    </citation>
    <scope>NUCLEOTIDE SEQUENCE [LARGE SCALE GENOMIC DNA]</scope>
    <source>
        <strain evidence="2 3">CECT 3266</strain>
    </source>
</reference>
<keyword evidence="1" id="KW-0812">Transmembrane</keyword>
<evidence type="ECO:0000313" key="2">
    <source>
        <dbReference type="EMBL" id="MBB4891497.1"/>
    </source>
</evidence>
<dbReference type="Pfam" id="PF19608">
    <property type="entry name" value="DUF6113"/>
    <property type="match status" value="1"/>
</dbReference>
<feature type="transmembrane region" description="Helical" evidence="1">
    <location>
        <begin position="65"/>
        <end position="84"/>
    </location>
</feature>
<gene>
    <name evidence="2" type="ORF">FHS39_000497</name>
</gene>
<keyword evidence="1" id="KW-1133">Transmembrane helix</keyword>
<dbReference type="EMBL" id="JACHJH010000001">
    <property type="protein sequence ID" value="MBB4891497.1"/>
    <property type="molecule type" value="Genomic_DNA"/>
</dbReference>
<feature type="transmembrane region" description="Helical" evidence="1">
    <location>
        <begin position="38"/>
        <end position="58"/>
    </location>
</feature>
<evidence type="ECO:0000313" key="3">
    <source>
        <dbReference type="Proteomes" id="UP000556084"/>
    </source>
</evidence>
<dbReference type="RefSeq" id="WP_246469760.1">
    <property type="nucleotide sequence ID" value="NZ_JACHJH010000001.1"/>
</dbReference>
<protein>
    <recommendedName>
        <fullName evidence="4">Integral membrane protein</fullName>
    </recommendedName>
</protein>
<accession>A0A7W7PIV7</accession>
<dbReference type="AlphaFoldDB" id="A0A7W7PIV7"/>